<feature type="region of interest" description="Disordered" evidence="1">
    <location>
        <begin position="122"/>
        <end position="165"/>
    </location>
</feature>
<evidence type="ECO:0008006" key="5">
    <source>
        <dbReference type="Google" id="ProtNLM"/>
    </source>
</evidence>
<evidence type="ECO:0000313" key="3">
    <source>
        <dbReference type="EMBL" id="GAA0530772.1"/>
    </source>
</evidence>
<keyword evidence="2" id="KW-0812">Transmembrane</keyword>
<accession>A0ABP3N1S8</accession>
<name>A0ABP3N1S8_SACER</name>
<sequence length="165" mass="17265">MAADAGSYVMFLIVGVVLVAVDGQLIRRSGTTYLRAVYPDSKVADSVNQLITVVFHLATLGVLALISIVDVDLGSPLESAVAKLGILLLVLALAHGITIGVLAKVRARQQVQVLDEELTAARVEDHTHAPAGGNANSPIKKPAQEPATGTQAQRTAQTPAERATR</sequence>
<evidence type="ECO:0000256" key="2">
    <source>
        <dbReference type="SAM" id="Phobius"/>
    </source>
</evidence>
<feature type="compositionally biased region" description="Low complexity" evidence="1">
    <location>
        <begin position="147"/>
        <end position="165"/>
    </location>
</feature>
<evidence type="ECO:0000256" key="1">
    <source>
        <dbReference type="SAM" id="MobiDB-lite"/>
    </source>
</evidence>
<keyword evidence="2" id="KW-1133">Transmembrane helix</keyword>
<feature type="transmembrane region" description="Helical" evidence="2">
    <location>
        <begin position="6"/>
        <end position="26"/>
    </location>
</feature>
<dbReference type="Proteomes" id="UP001500729">
    <property type="component" value="Unassembled WGS sequence"/>
</dbReference>
<protein>
    <recommendedName>
        <fullName evidence="5">Integral membrane protein</fullName>
    </recommendedName>
</protein>
<comment type="caution">
    <text evidence="3">The sequence shown here is derived from an EMBL/GenBank/DDBJ whole genome shotgun (WGS) entry which is preliminary data.</text>
</comment>
<evidence type="ECO:0000313" key="4">
    <source>
        <dbReference type="Proteomes" id="UP001500729"/>
    </source>
</evidence>
<proteinExistence type="predicted"/>
<dbReference type="RefSeq" id="WP_009946774.1">
    <property type="nucleotide sequence ID" value="NZ_BAAAGS010000019.1"/>
</dbReference>
<organism evidence="3 4">
    <name type="scientific">Saccharopolyspora erythraea</name>
    <name type="common">Streptomyces erythraeus</name>
    <dbReference type="NCBI Taxonomy" id="1836"/>
    <lineage>
        <taxon>Bacteria</taxon>
        <taxon>Bacillati</taxon>
        <taxon>Actinomycetota</taxon>
        <taxon>Actinomycetes</taxon>
        <taxon>Pseudonocardiales</taxon>
        <taxon>Pseudonocardiaceae</taxon>
        <taxon>Saccharopolyspora</taxon>
    </lineage>
</organism>
<keyword evidence="4" id="KW-1185">Reference proteome</keyword>
<reference evidence="4" key="1">
    <citation type="journal article" date="2019" name="Int. J. Syst. Evol. Microbiol.">
        <title>The Global Catalogue of Microorganisms (GCM) 10K type strain sequencing project: providing services to taxonomists for standard genome sequencing and annotation.</title>
        <authorList>
            <consortium name="The Broad Institute Genomics Platform"/>
            <consortium name="The Broad Institute Genome Sequencing Center for Infectious Disease"/>
            <person name="Wu L."/>
            <person name="Ma J."/>
        </authorList>
    </citation>
    <scope>NUCLEOTIDE SEQUENCE [LARGE SCALE GENOMIC DNA]</scope>
    <source>
        <strain evidence="4">JCM 10303</strain>
    </source>
</reference>
<feature type="transmembrane region" description="Helical" evidence="2">
    <location>
        <begin position="47"/>
        <end position="69"/>
    </location>
</feature>
<keyword evidence="2" id="KW-0472">Membrane</keyword>
<feature type="transmembrane region" description="Helical" evidence="2">
    <location>
        <begin position="81"/>
        <end position="103"/>
    </location>
</feature>
<gene>
    <name evidence="3" type="ORF">GCM10009533_32480</name>
</gene>
<dbReference type="EMBL" id="BAAAGS010000019">
    <property type="protein sequence ID" value="GAA0530772.1"/>
    <property type="molecule type" value="Genomic_DNA"/>
</dbReference>